<feature type="compositionally biased region" description="Low complexity" evidence="5">
    <location>
        <begin position="20"/>
        <end position="29"/>
    </location>
</feature>
<keyword evidence="4" id="KW-0539">Nucleus</keyword>
<gene>
    <name evidence="7" type="ORF">N7458_000288</name>
</gene>
<protein>
    <recommendedName>
        <fullName evidence="6">Zn(2)-C6 fungal-type domain-containing protein</fullName>
    </recommendedName>
</protein>
<evidence type="ECO:0000256" key="4">
    <source>
        <dbReference type="ARBA" id="ARBA00023242"/>
    </source>
</evidence>
<dbReference type="GO" id="GO:0003677">
    <property type="term" value="F:DNA binding"/>
    <property type="evidence" value="ECO:0007669"/>
    <property type="project" value="UniProtKB-KW"/>
</dbReference>
<organism evidence="7 8">
    <name type="scientific">Penicillium daleae</name>
    <dbReference type="NCBI Taxonomy" id="63821"/>
    <lineage>
        <taxon>Eukaryota</taxon>
        <taxon>Fungi</taxon>
        <taxon>Dikarya</taxon>
        <taxon>Ascomycota</taxon>
        <taxon>Pezizomycotina</taxon>
        <taxon>Eurotiomycetes</taxon>
        <taxon>Eurotiomycetidae</taxon>
        <taxon>Eurotiales</taxon>
        <taxon>Aspergillaceae</taxon>
        <taxon>Penicillium</taxon>
    </lineage>
</organism>
<dbReference type="CDD" id="cd00067">
    <property type="entry name" value="GAL4"/>
    <property type="match status" value="1"/>
</dbReference>
<feature type="domain" description="Zn(2)-C6 fungal-type" evidence="6">
    <location>
        <begin position="53"/>
        <end position="87"/>
    </location>
</feature>
<dbReference type="PROSITE" id="PS50048">
    <property type="entry name" value="ZN2_CY6_FUNGAL_2"/>
    <property type="match status" value="1"/>
</dbReference>
<dbReference type="PROSITE" id="PS00463">
    <property type="entry name" value="ZN2_CY6_FUNGAL_1"/>
    <property type="match status" value="1"/>
</dbReference>
<name>A0AAD6CHG9_9EURO</name>
<dbReference type="RefSeq" id="XP_056771449.1">
    <property type="nucleotide sequence ID" value="XM_056903682.1"/>
</dbReference>
<sequence>MDSYYTDKTPAFEQSRHDSSLSMSRSIRSLNQHEPGEIDSKLRNPQRRRVPVACGRCRRRKIKCSGDYGDGQGCSNCRSAGNTDCQFLRVNSLKLTPKANGWPYPNPGASVMSSPRLGMYTTTTAGKPTLLSMGSPPARMSAFQRASDYDIGTTDGSVFPERSVAVESMPYEDGQSAGYSQSPAYMHPNAPAGTLFDYGGSPWSPKIWDSVLGVSRPSNGGIYPDPQTNGSVAQSPFTYMLPSQGLSSTEGQQSTTVAMASISSADLPGPDRTLPTPTCRSQQLPGTLAGLVFPHAEPESSLSLPTEARPAFWSPRRGSLQDVRSPAHTILFSNSPPPTTRCPTTTTNPDLIFSGLPMPITTEEIISSTLSATTAPPTTAASTSYTVEQLDNTPDSRPTVPSNTPTTQVPISSSTDCSLSRGIYGHNRTTAGQRLVHLTTDCTPDIYNYASSEKSKRASDGRTTGTSTLMNGGLEYAPVRHAHTPNPAFSFGVLHGDLPEYRPVVEGVHRAPVSTLGSQGGY</sequence>
<evidence type="ECO:0000256" key="3">
    <source>
        <dbReference type="ARBA" id="ARBA00023163"/>
    </source>
</evidence>
<evidence type="ECO:0000313" key="8">
    <source>
        <dbReference type="Proteomes" id="UP001213681"/>
    </source>
</evidence>
<comment type="caution">
    <text evidence="7">The sequence shown here is derived from an EMBL/GenBank/DDBJ whole genome shotgun (WGS) entry which is preliminary data.</text>
</comment>
<dbReference type="GO" id="GO:0008270">
    <property type="term" value="F:zinc ion binding"/>
    <property type="evidence" value="ECO:0007669"/>
    <property type="project" value="InterPro"/>
</dbReference>
<evidence type="ECO:0000313" key="7">
    <source>
        <dbReference type="EMBL" id="KAJ5464602.1"/>
    </source>
</evidence>
<dbReference type="GeneID" id="81593925"/>
<keyword evidence="1" id="KW-0805">Transcription regulation</keyword>
<dbReference type="Gene3D" id="4.10.240.10">
    <property type="entry name" value="Zn(2)-C6 fungal-type DNA-binding domain"/>
    <property type="match status" value="1"/>
</dbReference>
<keyword evidence="2" id="KW-0238">DNA-binding</keyword>
<keyword evidence="3" id="KW-0804">Transcription</keyword>
<dbReference type="InterPro" id="IPR036864">
    <property type="entry name" value="Zn2-C6_fun-type_DNA-bd_sf"/>
</dbReference>
<reference evidence="7" key="1">
    <citation type="submission" date="2022-12" db="EMBL/GenBank/DDBJ databases">
        <authorList>
            <person name="Petersen C."/>
        </authorList>
    </citation>
    <scope>NUCLEOTIDE SEQUENCE</scope>
    <source>
        <strain evidence="7">IBT 16125</strain>
    </source>
</reference>
<feature type="region of interest" description="Disordered" evidence="5">
    <location>
        <begin position="389"/>
        <end position="416"/>
    </location>
</feature>
<dbReference type="InterPro" id="IPR001138">
    <property type="entry name" value="Zn2Cys6_DnaBD"/>
</dbReference>
<proteinExistence type="predicted"/>
<dbReference type="EMBL" id="JAPVEA010000001">
    <property type="protein sequence ID" value="KAJ5464602.1"/>
    <property type="molecule type" value="Genomic_DNA"/>
</dbReference>
<dbReference type="Proteomes" id="UP001213681">
    <property type="component" value="Unassembled WGS sequence"/>
</dbReference>
<dbReference type="Pfam" id="PF00172">
    <property type="entry name" value="Zn_clus"/>
    <property type="match status" value="1"/>
</dbReference>
<accession>A0AAD6CHG9</accession>
<keyword evidence="8" id="KW-1185">Reference proteome</keyword>
<dbReference type="SMART" id="SM00066">
    <property type="entry name" value="GAL4"/>
    <property type="match status" value="1"/>
</dbReference>
<dbReference type="SUPFAM" id="SSF57701">
    <property type="entry name" value="Zn2/Cys6 DNA-binding domain"/>
    <property type="match status" value="1"/>
</dbReference>
<feature type="region of interest" description="Disordered" evidence="5">
    <location>
        <begin position="1"/>
        <end position="48"/>
    </location>
</feature>
<evidence type="ECO:0000256" key="5">
    <source>
        <dbReference type="SAM" id="MobiDB-lite"/>
    </source>
</evidence>
<reference evidence="7" key="2">
    <citation type="journal article" date="2023" name="IMA Fungus">
        <title>Comparative genomic study of the Penicillium genus elucidates a diverse pangenome and 15 lateral gene transfer events.</title>
        <authorList>
            <person name="Petersen C."/>
            <person name="Sorensen T."/>
            <person name="Nielsen M.R."/>
            <person name="Sondergaard T.E."/>
            <person name="Sorensen J.L."/>
            <person name="Fitzpatrick D.A."/>
            <person name="Frisvad J.C."/>
            <person name="Nielsen K.L."/>
        </authorList>
    </citation>
    <scope>NUCLEOTIDE SEQUENCE</scope>
    <source>
        <strain evidence="7">IBT 16125</strain>
    </source>
</reference>
<evidence type="ECO:0000256" key="1">
    <source>
        <dbReference type="ARBA" id="ARBA00023015"/>
    </source>
</evidence>
<evidence type="ECO:0000256" key="2">
    <source>
        <dbReference type="ARBA" id="ARBA00023125"/>
    </source>
</evidence>
<dbReference type="GO" id="GO:0000981">
    <property type="term" value="F:DNA-binding transcription factor activity, RNA polymerase II-specific"/>
    <property type="evidence" value="ECO:0007669"/>
    <property type="project" value="InterPro"/>
</dbReference>
<dbReference type="AlphaFoldDB" id="A0AAD6CHG9"/>
<evidence type="ECO:0000259" key="6">
    <source>
        <dbReference type="PROSITE" id="PS50048"/>
    </source>
</evidence>